<evidence type="ECO:0000313" key="1">
    <source>
        <dbReference type="EMBL" id="MDR6902428.1"/>
    </source>
</evidence>
<reference evidence="1 2" key="1">
    <citation type="submission" date="2023-07" db="EMBL/GenBank/DDBJ databases">
        <title>Sorghum-associated microbial communities from plants grown in Nebraska, USA.</title>
        <authorList>
            <person name="Schachtman D."/>
        </authorList>
    </citation>
    <scope>NUCLEOTIDE SEQUENCE [LARGE SCALE GENOMIC DNA]</scope>
    <source>
        <strain evidence="1 2">3199</strain>
    </source>
</reference>
<proteinExistence type="predicted"/>
<dbReference type="SUPFAM" id="SSF56784">
    <property type="entry name" value="HAD-like"/>
    <property type="match status" value="1"/>
</dbReference>
<keyword evidence="2" id="KW-1185">Reference proteome</keyword>
<dbReference type="InterPro" id="IPR023214">
    <property type="entry name" value="HAD_sf"/>
</dbReference>
<name>A0ABU1SVJ4_9HYPH</name>
<organism evidence="1 2">
    <name type="scientific">Rhizobium miluonense</name>
    <dbReference type="NCBI Taxonomy" id="411945"/>
    <lineage>
        <taxon>Bacteria</taxon>
        <taxon>Pseudomonadati</taxon>
        <taxon>Pseudomonadota</taxon>
        <taxon>Alphaproteobacteria</taxon>
        <taxon>Hyphomicrobiales</taxon>
        <taxon>Rhizobiaceae</taxon>
        <taxon>Rhizobium/Agrobacterium group</taxon>
        <taxon>Rhizobium</taxon>
    </lineage>
</organism>
<dbReference type="CDD" id="cd01427">
    <property type="entry name" value="HAD_like"/>
    <property type="match status" value="1"/>
</dbReference>
<accession>A0ABU1SVJ4</accession>
<dbReference type="InterPro" id="IPR036412">
    <property type="entry name" value="HAD-like_sf"/>
</dbReference>
<dbReference type="Proteomes" id="UP001250791">
    <property type="component" value="Unassembled WGS sequence"/>
</dbReference>
<sequence>MRINYDYVDYYYSGERRGSYLVLRPSLDDVYKNLSEIDLISTDVFDTLLLRRGTSQRSRIAAGETRFARLLKEKGLFVEKAELVRCRLLAQKFAYRALNMGGGVGEVQLSDIIRRQLQLLGLPDDLVGERIAIELSVEKTALRANAWLAALLRQFRQAGTRIVAVSDTALSAAELTVLINHFHGPGLIDRVYSSADAQASKRYGALFSVMLENESVAPSRVLHIGDDDIADFRMPDSMGLRTLHLPKSRLERYVSRVDGAKTEAISRLGKQPWRHVPPPPTLSDKVLFGRDIFGPIVAEFCLYIWLYAAQARLGHDTALLFCARGGIGIREAFERVVQKLGLPLDLKRDNIQISRLVAARSAVVLRSPAVLDELGREFQGGSFADVARALGGRAYELPDTWRHIFDPARFFALLDTDAGRDVLDDIRKQNDLFARHLEQISAGAQRIILCDTGFYGSTQRLLSAGFPQQRFETIQFARCNYKGLSEDHFPRVAGLVVEQNLYNPFKPETVILRYWQIIESLFEPALSSVRHFSETAEGAVVSNAGDIRFGVVDPSAGNPLLTGALQYIAQVETGGQVLRDAGSAWLRLKQAIINPSPSDVIALDVGARSVDFGRSDHVQVLNHSQKVALAAKLMSVKSHLWREGAIARDFPRFKPPLLAALEIAHVLRGFSARLYR</sequence>
<protein>
    <submittedName>
        <fullName evidence="1">FMN phosphatase YigB (HAD superfamily)</fullName>
    </submittedName>
</protein>
<dbReference type="Gene3D" id="3.40.50.1000">
    <property type="entry name" value="HAD superfamily/HAD-like"/>
    <property type="match status" value="1"/>
</dbReference>
<dbReference type="EMBL" id="JAVDUP010000005">
    <property type="protein sequence ID" value="MDR6902428.1"/>
    <property type="molecule type" value="Genomic_DNA"/>
</dbReference>
<gene>
    <name evidence="1" type="ORF">J2W52_004061</name>
</gene>
<comment type="caution">
    <text evidence="1">The sequence shown here is derived from an EMBL/GenBank/DDBJ whole genome shotgun (WGS) entry which is preliminary data.</text>
</comment>
<evidence type="ECO:0000313" key="2">
    <source>
        <dbReference type="Proteomes" id="UP001250791"/>
    </source>
</evidence>